<sequence length="193" mass="21508">DCMLPSDSGKCLAHFPKFYFNPRTRQCEQFIYGGCGGNKNSFDTLQACENACGQKINNERDLVMAQSICNLRKDSGPCEAYVPSFYYDMSSGQCLPFVYGGCGGNKNRFETMNECKKSCEKGISKKPYGEKKCPKNEEFFSCGTACEPSCENPKPQICKDICKIDVCQCKNGTVRHKGKCIAKEDCPQSTQTF</sequence>
<reference evidence="6" key="1">
    <citation type="submission" date="2022-11" db="UniProtKB">
        <authorList>
            <consortium name="WormBaseParasite"/>
        </authorList>
    </citation>
    <scope>IDENTIFICATION</scope>
</reference>
<dbReference type="WBParaSite" id="ACRNAN_Path_1059.g4053.t1">
    <property type="protein sequence ID" value="ACRNAN_Path_1059.g4053.t1"/>
    <property type="gene ID" value="ACRNAN_Path_1059.g4053"/>
</dbReference>
<dbReference type="FunFam" id="4.10.410.10:FF:000021">
    <property type="entry name" value="Serine protease inhibitor, putative"/>
    <property type="match status" value="1"/>
</dbReference>
<dbReference type="SUPFAM" id="SSF57567">
    <property type="entry name" value="Serine protease inhibitors"/>
    <property type="match status" value="1"/>
</dbReference>
<evidence type="ECO:0000259" key="4">
    <source>
        <dbReference type="PROSITE" id="PS50279"/>
    </source>
</evidence>
<protein>
    <submittedName>
        <fullName evidence="6">BPTI/Kunitz inhibitor domain-containing protein</fullName>
    </submittedName>
</protein>
<dbReference type="Gene3D" id="2.10.25.10">
    <property type="entry name" value="Laminin"/>
    <property type="match status" value="1"/>
</dbReference>
<dbReference type="Proteomes" id="UP000887540">
    <property type="component" value="Unplaced"/>
</dbReference>
<dbReference type="SMART" id="SM00131">
    <property type="entry name" value="KU"/>
    <property type="match status" value="2"/>
</dbReference>
<dbReference type="CDD" id="cd19941">
    <property type="entry name" value="TIL"/>
    <property type="match status" value="1"/>
</dbReference>
<dbReference type="InterPro" id="IPR036880">
    <property type="entry name" value="Kunitz_BPTI_sf"/>
</dbReference>
<dbReference type="PROSITE" id="PS50279">
    <property type="entry name" value="BPTI_KUNITZ_2"/>
    <property type="match status" value="2"/>
</dbReference>
<dbReference type="GO" id="GO:0004867">
    <property type="term" value="F:serine-type endopeptidase inhibitor activity"/>
    <property type="evidence" value="ECO:0007669"/>
    <property type="project" value="UniProtKB-KW"/>
</dbReference>
<dbReference type="Gene3D" id="4.10.410.10">
    <property type="entry name" value="Pancreatic trypsin inhibitor Kunitz domain"/>
    <property type="match status" value="2"/>
</dbReference>
<evidence type="ECO:0000256" key="3">
    <source>
        <dbReference type="ARBA" id="ARBA00023157"/>
    </source>
</evidence>
<dbReference type="PRINTS" id="PR00759">
    <property type="entry name" value="BASICPTASE"/>
</dbReference>
<feature type="domain" description="BPTI/Kunitz inhibitor" evidence="4">
    <location>
        <begin position="69"/>
        <end position="119"/>
    </location>
</feature>
<name>A0A914BUY0_9BILA</name>
<keyword evidence="5" id="KW-1185">Reference proteome</keyword>
<dbReference type="InterPro" id="IPR002919">
    <property type="entry name" value="TIL_dom"/>
</dbReference>
<evidence type="ECO:0000256" key="1">
    <source>
        <dbReference type="ARBA" id="ARBA00022690"/>
    </source>
</evidence>
<organism evidence="5 6">
    <name type="scientific">Acrobeloides nanus</name>
    <dbReference type="NCBI Taxonomy" id="290746"/>
    <lineage>
        <taxon>Eukaryota</taxon>
        <taxon>Metazoa</taxon>
        <taxon>Ecdysozoa</taxon>
        <taxon>Nematoda</taxon>
        <taxon>Chromadorea</taxon>
        <taxon>Rhabditida</taxon>
        <taxon>Tylenchina</taxon>
        <taxon>Cephalobomorpha</taxon>
        <taxon>Cephaloboidea</taxon>
        <taxon>Cephalobidae</taxon>
        <taxon>Acrobeloides</taxon>
    </lineage>
</organism>
<dbReference type="CDD" id="cd00109">
    <property type="entry name" value="Kunitz-type"/>
    <property type="match status" value="2"/>
</dbReference>
<dbReference type="InterPro" id="IPR050098">
    <property type="entry name" value="TFPI/VKTCI-like"/>
</dbReference>
<keyword evidence="2" id="KW-0722">Serine protease inhibitor</keyword>
<dbReference type="SUPFAM" id="SSF57362">
    <property type="entry name" value="BPTI-like"/>
    <property type="match status" value="2"/>
</dbReference>
<proteinExistence type="predicted"/>
<keyword evidence="3" id="KW-1015">Disulfide bond</keyword>
<dbReference type="PROSITE" id="PS00280">
    <property type="entry name" value="BPTI_KUNITZ_1"/>
    <property type="match status" value="2"/>
</dbReference>
<dbReference type="InterPro" id="IPR020901">
    <property type="entry name" value="Prtase_inh_Kunz-CS"/>
</dbReference>
<dbReference type="Pfam" id="PF01826">
    <property type="entry name" value="TIL"/>
    <property type="match status" value="1"/>
</dbReference>
<dbReference type="PANTHER" id="PTHR10083">
    <property type="entry name" value="KUNITZ-TYPE PROTEASE INHIBITOR-RELATED"/>
    <property type="match status" value="1"/>
</dbReference>
<evidence type="ECO:0000313" key="5">
    <source>
        <dbReference type="Proteomes" id="UP000887540"/>
    </source>
</evidence>
<accession>A0A914BUY0</accession>
<evidence type="ECO:0000313" key="6">
    <source>
        <dbReference type="WBParaSite" id="ACRNAN_Path_1059.g4053.t1"/>
    </source>
</evidence>
<feature type="domain" description="BPTI/Kunitz inhibitor" evidence="4">
    <location>
        <begin position="2"/>
        <end position="52"/>
    </location>
</feature>
<dbReference type="AlphaFoldDB" id="A0A914BUY0"/>
<dbReference type="InterPro" id="IPR002223">
    <property type="entry name" value="Kunitz_BPTI"/>
</dbReference>
<dbReference type="Pfam" id="PF00014">
    <property type="entry name" value="Kunitz_BPTI"/>
    <property type="match status" value="2"/>
</dbReference>
<dbReference type="InterPro" id="IPR036084">
    <property type="entry name" value="Ser_inhib-like_sf"/>
</dbReference>
<dbReference type="FunFam" id="4.10.410.10:FF:000040">
    <property type="entry name" value="Serine protease inhibitor, putative"/>
    <property type="match status" value="1"/>
</dbReference>
<evidence type="ECO:0000256" key="2">
    <source>
        <dbReference type="ARBA" id="ARBA00022900"/>
    </source>
</evidence>
<keyword evidence="1" id="KW-0646">Protease inhibitor</keyword>